<feature type="transmembrane region" description="Helical" evidence="6">
    <location>
        <begin position="341"/>
        <end position="359"/>
    </location>
</feature>
<evidence type="ECO:0000256" key="3">
    <source>
        <dbReference type="ARBA" id="ARBA00022692"/>
    </source>
</evidence>
<evidence type="ECO:0000256" key="2">
    <source>
        <dbReference type="ARBA" id="ARBA00022475"/>
    </source>
</evidence>
<proteinExistence type="predicted"/>
<feature type="transmembrane region" description="Helical" evidence="6">
    <location>
        <begin position="15"/>
        <end position="35"/>
    </location>
</feature>
<gene>
    <name evidence="7" type="ORF">BN938_0739</name>
</gene>
<dbReference type="OrthoDB" id="9807977at2"/>
<dbReference type="PANTHER" id="PTHR33529">
    <property type="entry name" value="SLR0882 PROTEIN-RELATED"/>
    <property type="match status" value="1"/>
</dbReference>
<dbReference type="eggNOG" id="COG0795">
    <property type="taxonomic scope" value="Bacteria"/>
</dbReference>
<dbReference type="AlphaFoldDB" id="A0A060RBW5"/>
<evidence type="ECO:0000256" key="4">
    <source>
        <dbReference type="ARBA" id="ARBA00022989"/>
    </source>
</evidence>
<keyword evidence="3 6" id="KW-0812">Transmembrane</keyword>
<keyword evidence="4 6" id="KW-1133">Transmembrane helix</keyword>
<evidence type="ECO:0000256" key="5">
    <source>
        <dbReference type="ARBA" id="ARBA00023136"/>
    </source>
</evidence>
<dbReference type="PATRIC" id="fig|1433126.3.peg.740"/>
<dbReference type="KEGG" id="rbc:BN938_0739"/>
<reference evidence="7 8" key="1">
    <citation type="journal article" date="2015" name="Genome Announc.">
        <title>Complete Genome Sequence of the Novel Leech Symbiont Mucinivorans hirudinis M3T.</title>
        <authorList>
            <person name="Nelson M.C."/>
            <person name="Bomar L."/>
            <person name="Graf J."/>
        </authorList>
    </citation>
    <scope>NUCLEOTIDE SEQUENCE [LARGE SCALE GENOMIC DNA]</scope>
    <source>
        <strain evidence="8">M3</strain>
    </source>
</reference>
<keyword evidence="5 6" id="KW-0472">Membrane</keyword>
<keyword evidence="8" id="KW-1185">Reference proteome</keyword>
<evidence type="ECO:0000313" key="7">
    <source>
        <dbReference type="EMBL" id="CDN30844.1"/>
    </source>
</evidence>
<evidence type="ECO:0000256" key="6">
    <source>
        <dbReference type="SAM" id="Phobius"/>
    </source>
</evidence>
<dbReference type="HOGENOM" id="CLU_028799_3_1_10"/>
<dbReference type="Proteomes" id="UP000027616">
    <property type="component" value="Chromosome I"/>
</dbReference>
<sequence length="364" mass="41523">MKLLIIDRYIIKKFLITYFFAIAMICVIVVIFDAAENAQDFLAAHISFSKILTGYYLNFIPYFVNQLSGLFTFIAVIFFTSKMAYDTEIIAILSSGVSFKRLMWPYFVAAFVIAAISLTLNLFVIPETNKRRIDFDNTYRNANKREQNMSTGNVYRQIGSNTFAYIKDYYPASKRASYLSIESYDGGRIISAVEAQDATYNEESGRWSAAKYITRVFDGEQENFVKHEERLDTAINLTAQELGKTEDLVQILNAVELSHFIDQQRYKGSDMVVLFEIESYSRYAYPFSTFILTLIGVSLSSRKVRGGTGLHIGVGIALCFSYIVLMRFAGEFAKTNLLPSWLAIWSPNIIYLIIGIYLYKKAPK</sequence>
<comment type="subcellular location">
    <subcellularLocation>
        <location evidence="1">Cell membrane</location>
        <topology evidence="1">Multi-pass membrane protein</topology>
    </subcellularLocation>
</comment>
<dbReference type="PANTHER" id="PTHR33529:SF8">
    <property type="entry name" value="PERMEASE, YJGP_YJGQ FAMILY"/>
    <property type="match status" value="1"/>
</dbReference>
<name>A0A060RBW5_9BACT</name>
<feature type="transmembrane region" description="Helical" evidence="6">
    <location>
        <begin position="102"/>
        <end position="125"/>
    </location>
</feature>
<dbReference type="Pfam" id="PF03739">
    <property type="entry name" value="LptF_LptG"/>
    <property type="match status" value="1"/>
</dbReference>
<feature type="transmembrane region" description="Helical" evidence="6">
    <location>
        <begin position="308"/>
        <end position="329"/>
    </location>
</feature>
<protein>
    <submittedName>
        <fullName evidence="7">Putative membrane protein</fullName>
    </submittedName>
</protein>
<accession>A0A060RBW5</accession>
<dbReference type="STRING" id="1433126.BN938_0739"/>
<evidence type="ECO:0000313" key="8">
    <source>
        <dbReference type="Proteomes" id="UP000027616"/>
    </source>
</evidence>
<dbReference type="GO" id="GO:0015920">
    <property type="term" value="P:lipopolysaccharide transport"/>
    <property type="evidence" value="ECO:0007669"/>
    <property type="project" value="TreeGrafter"/>
</dbReference>
<organism evidence="7 8">
    <name type="scientific">Mucinivorans hirudinis</name>
    <dbReference type="NCBI Taxonomy" id="1433126"/>
    <lineage>
        <taxon>Bacteria</taxon>
        <taxon>Pseudomonadati</taxon>
        <taxon>Bacteroidota</taxon>
        <taxon>Bacteroidia</taxon>
        <taxon>Bacteroidales</taxon>
        <taxon>Rikenellaceae</taxon>
        <taxon>Mucinivorans</taxon>
    </lineage>
</organism>
<dbReference type="InterPro" id="IPR005495">
    <property type="entry name" value="LptG/LptF_permease"/>
</dbReference>
<dbReference type="EMBL" id="HG934468">
    <property type="protein sequence ID" value="CDN30844.1"/>
    <property type="molecule type" value="Genomic_DNA"/>
</dbReference>
<dbReference type="GO" id="GO:0043190">
    <property type="term" value="C:ATP-binding cassette (ABC) transporter complex"/>
    <property type="evidence" value="ECO:0007669"/>
    <property type="project" value="TreeGrafter"/>
</dbReference>
<keyword evidence="2" id="KW-1003">Cell membrane</keyword>
<evidence type="ECO:0000256" key="1">
    <source>
        <dbReference type="ARBA" id="ARBA00004651"/>
    </source>
</evidence>
<feature type="transmembrane region" description="Helical" evidence="6">
    <location>
        <begin position="55"/>
        <end position="81"/>
    </location>
</feature>